<protein>
    <submittedName>
        <fullName evidence="1">Uncharacterized protein</fullName>
    </submittedName>
</protein>
<accession>A0A2T3ITT2</accession>
<dbReference type="Proteomes" id="UP000241222">
    <property type="component" value="Unassembled WGS sequence"/>
</dbReference>
<dbReference type="AlphaFoldDB" id="A0A2T3ITT2"/>
<organism evidence="1 2">
    <name type="scientific">Photobacterium lutimaris</name>
    <dbReference type="NCBI Taxonomy" id="388278"/>
    <lineage>
        <taxon>Bacteria</taxon>
        <taxon>Pseudomonadati</taxon>
        <taxon>Pseudomonadota</taxon>
        <taxon>Gammaproteobacteria</taxon>
        <taxon>Vibrionales</taxon>
        <taxon>Vibrionaceae</taxon>
        <taxon>Photobacterium</taxon>
    </lineage>
</organism>
<reference evidence="1 2" key="1">
    <citation type="submission" date="2018-03" db="EMBL/GenBank/DDBJ databases">
        <title>Whole genome sequencing of Histamine producing bacteria.</title>
        <authorList>
            <person name="Butler K."/>
        </authorList>
    </citation>
    <scope>NUCLEOTIDE SEQUENCE [LARGE SCALE GENOMIC DNA]</scope>
    <source>
        <strain evidence="1 2">JCM 13586</strain>
    </source>
</reference>
<evidence type="ECO:0000313" key="2">
    <source>
        <dbReference type="Proteomes" id="UP000241222"/>
    </source>
</evidence>
<comment type="caution">
    <text evidence="1">The sequence shown here is derived from an EMBL/GenBank/DDBJ whole genome shotgun (WGS) entry which is preliminary data.</text>
</comment>
<sequence>MKIDILNSGMKTHKIIAIRGKIKDVQAAVDKINSERQHYKLDYLDFEDLECNQAQAEFIAHRSHHKKAATFIQSVALNFNSK</sequence>
<gene>
    <name evidence="1" type="ORF">C9I99_21480</name>
</gene>
<proteinExistence type="predicted"/>
<evidence type="ECO:0000313" key="1">
    <source>
        <dbReference type="EMBL" id="PSU31758.1"/>
    </source>
</evidence>
<keyword evidence="2" id="KW-1185">Reference proteome</keyword>
<dbReference type="RefSeq" id="WP_107350889.1">
    <property type="nucleotide sequence ID" value="NZ_PYMH01000013.1"/>
</dbReference>
<name>A0A2T3ITT2_9GAMM</name>
<dbReference type="EMBL" id="PYMH01000013">
    <property type="protein sequence ID" value="PSU31758.1"/>
    <property type="molecule type" value="Genomic_DNA"/>
</dbReference>